<reference evidence="1 2" key="2">
    <citation type="journal article" date="2022" name="Mol. Biol. Evol.">
        <title>Comparative Genomics Reveals Insights into the Divergent Evolution of Astigmatic Mites and Household Pest Adaptations.</title>
        <authorList>
            <person name="Xiong Q."/>
            <person name="Wan A.T."/>
            <person name="Liu X."/>
            <person name="Fung C.S."/>
            <person name="Xiao X."/>
            <person name="Malainual N."/>
            <person name="Hou J."/>
            <person name="Wang L."/>
            <person name="Wang M."/>
            <person name="Yang K.Y."/>
            <person name="Cui Y."/>
            <person name="Leung E.L."/>
            <person name="Nong W."/>
            <person name="Shin S.K."/>
            <person name="Au S.W."/>
            <person name="Jeong K.Y."/>
            <person name="Chew F.T."/>
            <person name="Hui J.H."/>
            <person name="Leung T.F."/>
            <person name="Tungtrongchitr A."/>
            <person name="Zhong N."/>
            <person name="Liu Z."/>
            <person name="Tsui S.K."/>
        </authorList>
    </citation>
    <scope>NUCLEOTIDE SEQUENCE [LARGE SCALE GENOMIC DNA]</scope>
    <source>
        <strain evidence="1">Derp</strain>
    </source>
</reference>
<comment type="caution">
    <text evidence="1">The sequence shown here is derived from an EMBL/GenBank/DDBJ whole genome shotgun (WGS) entry which is preliminary data.</text>
</comment>
<keyword evidence="2" id="KW-1185">Reference proteome</keyword>
<gene>
    <name evidence="1" type="ORF">DERP_004295</name>
</gene>
<proteinExistence type="predicted"/>
<dbReference type="Proteomes" id="UP000887458">
    <property type="component" value="Unassembled WGS sequence"/>
</dbReference>
<reference evidence="1 2" key="1">
    <citation type="journal article" date="2018" name="J. Allergy Clin. Immunol.">
        <title>High-quality assembly of Dermatophagoides pteronyssinus genome and transcriptome reveals a wide range of novel allergens.</title>
        <authorList>
            <person name="Liu X.Y."/>
            <person name="Yang K.Y."/>
            <person name="Wang M.Q."/>
            <person name="Kwok J.S."/>
            <person name="Zeng X."/>
            <person name="Yang Z."/>
            <person name="Xiao X.J."/>
            <person name="Lau C.P."/>
            <person name="Li Y."/>
            <person name="Huang Z.M."/>
            <person name="Ba J.G."/>
            <person name="Yim A.K."/>
            <person name="Ouyang C.Y."/>
            <person name="Ngai S.M."/>
            <person name="Chan T.F."/>
            <person name="Leung E.L."/>
            <person name="Liu L."/>
            <person name="Liu Z.G."/>
            <person name="Tsui S.K."/>
        </authorList>
    </citation>
    <scope>NUCLEOTIDE SEQUENCE [LARGE SCALE GENOMIC DNA]</scope>
    <source>
        <strain evidence="1">Derp</strain>
    </source>
</reference>
<sequence length="76" mass="9098">MDQLFDGHRHDKYHHLYDQDYTIQCNIEFFPGHHNLFVIIDDDNHHCGHGRNYIGLSIYTDHSPINCFKISSRKKK</sequence>
<accession>A0ABQ8JNW9</accession>
<dbReference type="EMBL" id="NJHN03000029">
    <property type="protein sequence ID" value="KAH9424113.1"/>
    <property type="molecule type" value="Genomic_DNA"/>
</dbReference>
<name>A0ABQ8JNW9_DERPT</name>
<evidence type="ECO:0000313" key="2">
    <source>
        <dbReference type="Proteomes" id="UP000887458"/>
    </source>
</evidence>
<organism evidence="1 2">
    <name type="scientific">Dermatophagoides pteronyssinus</name>
    <name type="common">European house dust mite</name>
    <dbReference type="NCBI Taxonomy" id="6956"/>
    <lineage>
        <taxon>Eukaryota</taxon>
        <taxon>Metazoa</taxon>
        <taxon>Ecdysozoa</taxon>
        <taxon>Arthropoda</taxon>
        <taxon>Chelicerata</taxon>
        <taxon>Arachnida</taxon>
        <taxon>Acari</taxon>
        <taxon>Acariformes</taxon>
        <taxon>Sarcoptiformes</taxon>
        <taxon>Astigmata</taxon>
        <taxon>Psoroptidia</taxon>
        <taxon>Analgoidea</taxon>
        <taxon>Pyroglyphidae</taxon>
        <taxon>Dermatophagoidinae</taxon>
        <taxon>Dermatophagoides</taxon>
    </lineage>
</organism>
<protein>
    <submittedName>
        <fullName evidence="1">Uncharacterized protein</fullName>
    </submittedName>
</protein>
<evidence type="ECO:0000313" key="1">
    <source>
        <dbReference type="EMBL" id="KAH9424113.1"/>
    </source>
</evidence>